<evidence type="ECO:0000256" key="1">
    <source>
        <dbReference type="ARBA" id="ARBA00006484"/>
    </source>
</evidence>
<dbReference type="InterPro" id="IPR051122">
    <property type="entry name" value="SDR_DHRS6-like"/>
</dbReference>
<feature type="domain" description="Ketoreductase" evidence="3">
    <location>
        <begin position="13"/>
        <end position="195"/>
    </location>
</feature>
<dbReference type="PRINTS" id="PR00081">
    <property type="entry name" value="GDHRDH"/>
</dbReference>
<protein>
    <submittedName>
        <fullName evidence="4">SDR family NAD(P)-dependent oxidoreductase</fullName>
    </submittedName>
</protein>
<dbReference type="GO" id="GO:0016491">
    <property type="term" value="F:oxidoreductase activity"/>
    <property type="evidence" value="ECO:0007669"/>
    <property type="project" value="UniProtKB-KW"/>
</dbReference>
<dbReference type="PANTHER" id="PTHR43477">
    <property type="entry name" value="DIHYDROANTICAPSIN 7-DEHYDROGENASE"/>
    <property type="match status" value="1"/>
</dbReference>
<dbReference type="PROSITE" id="PS00061">
    <property type="entry name" value="ADH_SHORT"/>
    <property type="match status" value="1"/>
</dbReference>
<keyword evidence="2" id="KW-0560">Oxidoreductase</keyword>
<name>A0A3E5B7T5_9BACE</name>
<accession>A0A3E5B7T5</accession>
<comment type="caution">
    <text evidence="4">The sequence shown here is derived from an EMBL/GenBank/DDBJ whole genome shotgun (WGS) entry which is preliminary data.</text>
</comment>
<evidence type="ECO:0000256" key="2">
    <source>
        <dbReference type="ARBA" id="ARBA00023002"/>
    </source>
</evidence>
<dbReference type="InterPro" id="IPR020904">
    <property type="entry name" value="Sc_DH/Rdtase_CS"/>
</dbReference>
<evidence type="ECO:0000313" key="4">
    <source>
        <dbReference type="EMBL" id="RGN33395.1"/>
    </source>
</evidence>
<dbReference type="InterPro" id="IPR036291">
    <property type="entry name" value="NAD(P)-bd_dom_sf"/>
</dbReference>
<reference evidence="4 5" key="1">
    <citation type="submission" date="2018-08" db="EMBL/GenBank/DDBJ databases">
        <title>A genome reference for cultivated species of the human gut microbiota.</title>
        <authorList>
            <person name="Zou Y."/>
            <person name="Xue W."/>
            <person name="Luo G."/>
        </authorList>
    </citation>
    <scope>NUCLEOTIDE SEQUENCE [LARGE SCALE GENOMIC DNA]</scope>
    <source>
        <strain evidence="4 5">OM05-15BH</strain>
    </source>
</reference>
<dbReference type="Proteomes" id="UP000260983">
    <property type="component" value="Unassembled WGS sequence"/>
</dbReference>
<dbReference type="CDD" id="cd05233">
    <property type="entry name" value="SDR_c"/>
    <property type="match status" value="1"/>
</dbReference>
<dbReference type="InterPro" id="IPR002347">
    <property type="entry name" value="SDR_fam"/>
</dbReference>
<dbReference type="SMART" id="SM00822">
    <property type="entry name" value="PKS_KR"/>
    <property type="match status" value="1"/>
</dbReference>
<dbReference type="Pfam" id="PF13561">
    <property type="entry name" value="adh_short_C2"/>
    <property type="match status" value="1"/>
</dbReference>
<dbReference type="AlphaFoldDB" id="A0A3E5B7T5"/>
<evidence type="ECO:0000259" key="3">
    <source>
        <dbReference type="SMART" id="SM00822"/>
    </source>
</evidence>
<dbReference type="EMBL" id="QSUL01000011">
    <property type="protein sequence ID" value="RGN33395.1"/>
    <property type="molecule type" value="Genomic_DNA"/>
</dbReference>
<gene>
    <name evidence="4" type="ORF">DXB65_15955</name>
</gene>
<sequence length="250" mass="26926">MSSDINPFNLMGKTILVTGASSGIGRAVCIACASMGATICLTARNELRLEETKKMLSGNKHVLFPADLTLHENVVKLVSALPDLDGIVHCAGIIDRVPCRLITEANIQEIFSPNFFSPVLLQSELLNRKKVKKASSIIFMSSRAASTPAVGNAIYSASKGAILSYAKVLALELAPQLVRVNCICPAMVWTNLILQGVFSEDDFKEAQSKYPLKRYGQPEDVANLCLYLLSDASLWMTGSSIDLTGGSESL</sequence>
<dbReference type="PANTHER" id="PTHR43477:SF1">
    <property type="entry name" value="DIHYDROANTICAPSIN 7-DEHYDROGENASE"/>
    <property type="match status" value="1"/>
</dbReference>
<proteinExistence type="inferred from homology"/>
<dbReference type="InterPro" id="IPR057326">
    <property type="entry name" value="KR_dom"/>
</dbReference>
<evidence type="ECO:0000313" key="5">
    <source>
        <dbReference type="Proteomes" id="UP000260983"/>
    </source>
</evidence>
<dbReference type="SUPFAM" id="SSF51735">
    <property type="entry name" value="NAD(P)-binding Rossmann-fold domains"/>
    <property type="match status" value="1"/>
</dbReference>
<organism evidence="4 5">
    <name type="scientific">Bacteroides oleiciplenus</name>
    <dbReference type="NCBI Taxonomy" id="626931"/>
    <lineage>
        <taxon>Bacteria</taxon>
        <taxon>Pseudomonadati</taxon>
        <taxon>Bacteroidota</taxon>
        <taxon>Bacteroidia</taxon>
        <taxon>Bacteroidales</taxon>
        <taxon>Bacteroidaceae</taxon>
        <taxon>Bacteroides</taxon>
    </lineage>
</organism>
<dbReference type="FunFam" id="3.40.50.720:FF:000084">
    <property type="entry name" value="Short-chain dehydrogenase reductase"/>
    <property type="match status" value="1"/>
</dbReference>
<comment type="similarity">
    <text evidence="1">Belongs to the short-chain dehydrogenases/reductases (SDR) family.</text>
</comment>
<dbReference type="Gene3D" id="3.40.50.720">
    <property type="entry name" value="NAD(P)-binding Rossmann-like Domain"/>
    <property type="match status" value="1"/>
</dbReference>